<organism evidence="2 3">
    <name type="scientific">Brevundimonas denitrificans</name>
    <dbReference type="NCBI Taxonomy" id="1443434"/>
    <lineage>
        <taxon>Bacteria</taxon>
        <taxon>Pseudomonadati</taxon>
        <taxon>Pseudomonadota</taxon>
        <taxon>Alphaproteobacteria</taxon>
        <taxon>Caulobacterales</taxon>
        <taxon>Caulobacteraceae</taxon>
        <taxon>Brevundimonas</taxon>
    </lineage>
</organism>
<name>A0ABQ6BIL0_9CAUL</name>
<keyword evidence="1" id="KW-0812">Transmembrane</keyword>
<evidence type="ECO:0008006" key="4">
    <source>
        <dbReference type="Google" id="ProtNLM"/>
    </source>
</evidence>
<proteinExistence type="predicted"/>
<reference evidence="3" key="1">
    <citation type="journal article" date="2019" name="Int. J. Syst. Evol. Microbiol.">
        <title>The Global Catalogue of Microorganisms (GCM) 10K type strain sequencing project: providing services to taxonomists for standard genome sequencing and annotation.</title>
        <authorList>
            <consortium name="The Broad Institute Genomics Platform"/>
            <consortium name="The Broad Institute Genome Sequencing Center for Infectious Disease"/>
            <person name="Wu L."/>
            <person name="Ma J."/>
        </authorList>
    </citation>
    <scope>NUCLEOTIDE SEQUENCE [LARGE SCALE GENOMIC DNA]</scope>
    <source>
        <strain evidence="3">NBRC 110107</strain>
    </source>
</reference>
<keyword evidence="1" id="KW-0472">Membrane</keyword>
<evidence type="ECO:0000313" key="2">
    <source>
        <dbReference type="EMBL" id="GLS01302.1"/>
    </source>
</evidence>
<keyword evidence="3" id="KW-1185">Reference proteome</keyword>
<evidence type="ECO:0000256" key="1">
    <source>
        <dbReference type="SAM" id="Phobius"/>
    </source>
</evidence>
<gene>
    <name evidence="2" type="ORF">GCM10007859_13150</name>
</gene>
<evidence type="ECO:0000313" key="3">
    <source>
        <dbReference type="Proteomes" id="UP001156921"/>
    </source>
</evidence>
<dbReference type="EMBL" id="BSOY01000023">
    <property type="protein sequence ID" value="GLS01302.1"/>
    <property type="molecule type" value="Genomic_DNA"/>
</dbReference>
<dbReference type="InterPro" id="IPR013879">
    <property type="entry name" value="DUF1761"/>
</dbReference>
<comment type="caution">
    <text evidence="2">The sequence shown here is derived from an EMBL/GenBank/DDBJ whole genome shotgun (WGS) entry which is preliminary data.</text>
</comment>
<sequence>MPWEGRDMTAKLNWLGIVVATVVAFFIGFLWYGLIFAEKWMALTGVTDESGGDPMWMMLGLVQTFVTMVGLGWFIARDGAASWMGGLKIGLVAGVAFALMTSAYGFIYQTSPMGLLPIDWSHLLVVYAVGGALIGGLRMKPRT</sequence>
<dbReference type="Pfam" id="PF08570">
    <property type="entry name" value="DUF1761"/>
    <property type="match status" value="1"/>
</dbReference>
<dbReference type="Proteomes" id="UP001156921">
    <property type="component" value="Unassembled WGS sequence"/>
</dbReference>
<feature type="transmembrane region" description="Helical" evidence="1">
    <location>
        <begin position="12"/>
        <end position="35"/>
    </location>
</feature>
<feature type="transmembrane region" description="Helical" evidence="1">
    <location>
        <begin position="120"/>
        <end position="137"/>
    </location>
</feature>
<accession>A0ABQ6BIL0</accession>
<feature type="transmembrane region" description="Helical" evidence="1">
    <location>
        <begin position="55"/>
        <end position="75"/>
    </location>
</feature>
<feature type="transmembrane region" description="Helical" evidence="1">
    <location>
        <begin position="87"/>
        <end position="108"/>
    </location>
</feature>
<protein>
    <recommendedName>
        <fullName evidence="4">DUF1761 domain-containing protein</fullName>
    </recommendedName>
</protein>
<keyword evidence="1" id="KW-1133">Transmembrane helix</keyword>